<name>A0AAD6TZJ8_9AGAR</name>
<feature type="binding site" evidence="3">
    <location>
        <position position="64"/>
    </location>
    <ligand>
        <name>ATP</name>
        <dbReference type="ChEBI" id="CHEBI:30616"/>
    </ligand>
</feature>
<dbReference type="PROSITE" id="PS50011">
    <property type="entry name" value="PROTEIN_KINASE_DOM"/>
    <property type="match status" value="1"/>
</dbReference>
<dbReference type="PROSITE" id="PS00107">
    <property type="entry name" value="PROTEIN_KINASE_ATP"/>
    <property type="match status" value="1"/>
</dbReference>
<evidence type="ECO:0000313" key="7">
    <source>
        <dbReference type="EMBL" id="KAJ7079751.1"/>
    </source>
</evidence>
<dbReference type="InterPro" id="IPR052751">
    <property type="entry name" value="Plant_MAPKKK"/>
</dbReference>
<dbReference type="GO" id="GO:0005524">
    <property type="term" value="F:ATP binding"/>
    <property type="evidence" value="ECO:0007669"/>
    <property type="project" value="UniProtKB-UniRule"/>
</dbReference>
<dbReference type="EMBL" id="JARJCN010000058">
    <property type="protein sequence ID" value="KAJ7079751.1"/>
    <property type="molecule type" value="Genomic_DNA"/>
</dbReference>
<accession>A0AAD6TZJ8</accession>
<dbReference type="InterPro" id="IPR017441">
    <property type="entry name" value="Protein_kinase_ATP_BS"/>
</dbReference>
<evidence type="ECO:0000256" key="1">
    <source>
        <dbReference type="ARBA" id="ARBA00022741"/>
    </source>
</evidence>
<dbReference type="Proteomes" id="UP001222325">
    <property type="component" value="Unassembled WGS sequence"/>
</dbReference>
<dbReference type="SUPFAM" id="SSF56112">
    <property type="entry name" value="Protein kinase-like (PK-like)"/>
    <property type="match status" value="1"/>
</dbReference>
<keyword evidence="4" id="KW-0723">Serine/threonine-protein kinase</keyword>
<dbReference type="InterPro" id="IPR000719">
    <property type="entry name" value="Prot_kinase_dom"/>
</dbReference>
<dbReference type="Gene3D" id="1.10.510.10">
    <property type="entry name" value="Transferase(Phosphotransferase) domain 1"/>
    <property type="match status" value="1"/>
</dbReference>
<evidence type="ECO:0000313" key="8">
    <source>
        <dbReference type="Proteomes" id="UP001222325"/>
    </source>
</evidence>
<dbReference type="AlphaFoldDB" id="A0AAD6TZJ8"/>
<sequence>MTFFNSSGAGAGSDLPALPDLTGTYIDDGFLQLVKLLGRGTNAMVYRALETTSPEDDPTYYAIKCMHNDVAGSQRVLAICNEYNTHKALSYQQGVTTVHKILRGGENGQYAFIVMEEAPSTVHDAITSQVYVREPARAPGAMLNILDSVRGCHARGVYHRDVKPANLLCSARGTSVKLADFGAVTRDSTSSEFESATSPYRSPESLDSSRASYSNRDADLWAAAMTLFAMVTGDKPWAAALSSDAGYALYRADEDAHLIETFNLTPAAAAFFRWCFAPEPTDRPTLDEMSYTVMTIPRFTRAHTAILPRSSAAALSPPRQVAPDYRVVDRRMKNVATRQRLLKKMRRAQ</sequence>
<dbReference type="GO" id="GO:0007165">
    <property type="term" value="P:signal transduction"/>
    <property type="evidence" value="ECO:0007669"/>
    <property type="project" value="TreeGrafter"/>
</dbReference>
<protein>
    <submittedName>
        <fullName evidence="7">Kinase-like domain-containing protein</fullName>
    </submittedName>
</protein>
<evidence type="ECO:0000256" key="3">
    <source>
        <dbReference type="PROSITE-ProRule" id="PRU10141"/>
    </source>
</evidence>
<feature type="region of interest" description="Disordered" evidence="5">
    <location>
        <begin position="192"/>
        <end position="211"/>
    </location>
</feature>
<dbReference type="PANTHER" id="PTHR48011">
    <property type="entry name" value="CCR4-NOT TRANSCRIPTIONAL COMPLEX SUBUNIT CAF120-RELATED"/>
    <property type="match status" value="1"/>
</dbReference>
<keyword evidence="1 3" id="KW-0547">Nucleotide-binding</keyword>
<reference evidence="7" key="1">
    <citation type="submission" date="2023-03" db="EMBL/GenBank/DDBJ databases">
        <title>Massive genome expansion in bonnet fungi (Mycena s.s.) driven by repeated elements and novel gene families across ecological guilds.</title>
        <authorList>
            <consortium name="Lawrence Berkeley National Laboratory"/>
            <person name="Harder C.B."/>
            <person name="Miyauchi S."/>
            <person name="Viragh M."/>
            <person name="Kuo A."/>
            <person name="Thoen E."/>
            <person name="Andreopoulos B."/>
            <person name="Lu D."/>
            <person name="Skrede I."/>
            <person name="Drula E."/>
            <person name="Henrissat B."/>
            <person name="Morin E."/>
            <person name="Kohler A."/>
            <person name="Barry K."/>
            <person name="LaButti K."/>
            <person name="Morin E."/>
            <person name="Salamov A."/>
            <person name="Lipzen A."/>
            <person name="Mereny Z."/>
            <person name="Hegedus B."/>
            <person name="Baldrian P."/>
            <person name="Stursova M."/>
            <person name="Weitz H."/>
            <person name="Taylor A."/>
            <person name="Grigoriev I.V."/>
            <person name="Nagy L.G."/>
            <person name="Martin F."/>
            <person name="Kauserud H."/>
        </authorList>
    </citation>
    <scope>NUCLEOTIDE SEQUENCE</scope>
    <source>
        <strain evidence="7">CBHHK173m</strain>
    </source>
</reference>
<evidence type="ECO:0000256" key="4">
    <source>
        <dbReference type="RuleBase" id="RU000304"/>
    </source>
</evidence>
<comment type="similarity">
    <text evidence="4">Belongs to the protein kinase superfamily.</text>
</comment>
<dbReference type="InterPro" id="IPR011009">
    <property type="entry name" value="Kinase-like_dom_sf"/>
</dbReference>
<keyword evidence="7" id="KW-0418">Kinase</keyword>
<dbReference type="PROSITE" id="PS00108">
    <property type="entry name" value="PROTEIN_KINASE_ST"/>
    <property type="match status" value="1"/>
</dbReference>
<dbReference type="PANTHER" id="PTHR48011:SF4">
    <property type="entry name" value="MITOGEN-ACTIVATED PROTEIN KINASE KINASE KINASE 19"/>
    <property type="match status" value="1"/>
</dbReference>
<organism evidence="7 8">
    <name type="scientific">Mycena belliarum</name>
    <dbReference type="NCBI Taxonomy" id="1033014"/>
    <lineage>
        <taxon>Eukaryota</taxon>
        <taxon>Fungi</taxon>
        <taxon>Dikarya</taxon>
        <taxon>Basidiomycota</taxon>
        <taxon>Agaricomycotina</taxon>
        <taxon>Agaricomycetes</taxon>
        <taxon>Agaricomycetidae</taxon>
        <taxon>Agaricales</taxon>
        <taxon>Marasmiineae</taxon>
        <taxon>Mycenaceae</taxon>
        <taxon>Mycena</taxon>
    </lineage>
</organism>
<comment type="caution">
    <text evidence="7">The sequence shown here is derived from an EMBL/GenBank/DDBJ whole genome shotgun (WGS) entry which is preliminary data.</text>
</comment>
<keyword evidence="2 3" id="KW-0067">ATP-binding</keyword>
<gene>
    <name evidence="7" type="ORF">B0H15DRAFT_857920</name>
</gene>
<feature type="domain" description="Protein kinase" evidence="6">
    <location>
        <begin position="31"/>
        <end position="299"/>
    </location>
</feature>
<dbReference type="SMART" id="SM00220">
    <property type="entry name" value="S_TKc"/>
    <property type="match status" value="1"/>
</dbReference>
<evidence type="ECO:0000256" key="2">
    <source>
        <dbReference type="ARBA" id="ARBA00022840"/>
    </source>
</evidence>
<evidence type="ECO:0000256" key="5">
    <source>
        <dbReference type="SAM" id="MobiDB-lite"/>
    </source>
</evidence>
<keyword evidence="7" id="KW-0808">Transferase</keyword>
<dbReference type="Pfam" id="PF00069">
    <property type="entry name" value="Pkinase"/>
    <property type="match status" value="1"/>
</dbReference>
<proteinExistence type="inferred from homology"/>
<dbReference type="GO" id="GO:0004674">
    <property type="term" value="F:protein serine/threonine kinase activity"/>
    <property type="evidence" value="ECO:0007669"/>
    <property type="project" value="UniProtKB-KW"/>
</dbReference>
<keyword evidence="8" id="KW-1185">Reference proteome</keyword>
<dbReference type="InterPro" id="IPR008271">
    <property type="entry name" value="Ser/Thr_kinase_AS"/>
</dbReference>
<evidence type="ECO:0000259" key="6">
    <source>
        <dbReference type="PROSITE" id="PS50011"/>
    </source>
</evidence>